<evidence type="ECO:0000256" key="5">
    <source>
        <dbReference type="ARBA" id="ARBA00023128"/>
    </source>
</evidence>
<evidence type="ECO:0000256" key="3">
    <source>
        <dbReference type="ARBA" id="ARBA00022946"/>
    </source>
</evidence>
<keyword evidence="3" id="KW-0809">Transit peptide</keyword>
<keyword evidence="5" id="KW-0496">Mitochondrion</keyword>
<keyword evidence="6" id="KW-0687">Ribonucleoprotein</keyword>
<comment type="subcellular location">
    <subcellularLocation>
        <location evidence="1">Mitochondrion</location>
    </subcellularLocation>
</comment>
<accession>A0A1L8E107</accession>
<evidence type="ECO:0000256" key="7">
    <source>
        <dbReference type="ARBA" id="ARBA00035180"/>
    </source>
</evidence>
<dbReference type="InterPro" id="IPR019716">
    <property type="entry name" value="Ribosomal_mL53"/>
</dbReference>
<evidence type="ECO:0000256" key="8">
    <source>
        <dbReference type="ARBA" id="ARBA00042721"/>
    </source>
</evidence>
<proteinExistence type="inferred from homology"/>
<dbReference type="PANTHER" id="PTHR33618">
    <property type="entry name" value="39S RIBOSOMAL PROTEIN L53, MITOCHONDRIAL"/>
    <property type="match status" value="1"/>
</dbReference>
<evidence type="ECO:0000256" key="6">
    <source>
        <dbReference type="ARBA" id="ARBA00023274"/>
    </source>
</evidence>
<evidence type="ECO:0000256" key="2">
    <source>
        <dbReference type="ARBA" id="ARBA00005557"/>
    </source>
</evidence>
<reference evidence="9" key="1">
    <citation type="submission" date="2016-12" db="EMBL/GenBank/DDBJ databases">
        <title>An insight into the sialome and mialome of the sand fly, Nyssomyia neivai.</title>
        <authorList>
            <person name="Sebastian V."/>
            <person name="Goulart T.M."/>
            <person name="Oliveira W."/>
            <person name="Calvo E."/>
            <person name="Oliveira L.F."/>
            <person name="Pinto M.C."/>
            <person name="Rosselino A.M."/>
            <person name="Ribeiro J.M."/>
        </authorList>
    </citation>
    <scope>NUCLEOTIDE SEQUENCE</scope>
</reference>
<dbReference type="AlphaFoldDB" id="A0A1L8E107"/>
<evidence type="ECO:0000256" key="4">
    <source>
        <dbReference type="ARBA" id="ARBA00022980"/>
    </source>
</evidence>
<dbReference type="Gene3D" id="3.40.30.10">
    <property type="entry name" value="Glutaredoxin"/>
    <property type="match status" value="1"/>
</dbReference>
<protein>
    <recommendedName>
        <fullName evidence="7">Large ribosomal subunit protein mL53</fullName>
    </recommendedName>
    <alternativeName>
        <fullName evidence="8">39S ribosomal protein L53, mitochondrial</fullName>
    </alternativeName>
</protein>
<dbReference type="InterPro" id="IPR052473">
    <property type="entry name" value="mtLSU_mL53"/>
</dbReference>
<organism evidence="9">
    <name type="scientific">Nyssomyia neivai</name>
    <dbReference type="NCBI Taxonomy" id="330878"/>
    <lineage>
        <taxon>Eukaryota</taxon>
        <taxon>Metazoa</taxon>
        <taxon>Ecdysozoa</taxon>
        <taxon>Arthropoda</taxon>
        <taxon>Hexapoda</taxon>
        <taxon>Insecta</taxon>
        <taxon>Pterygota</taxon>
        <taxon>Neoptera</taxon>
        <taxon>Endopterygota</taxon>
        <taxon>Diptera</taxon>
        <taxon>Nematocera</taxon>
        <taxon>Psychodoidea</taxon>
        <taxon>Psychodidae</taxon>
        <taxon>Nyssomyia</taxon>
    </lineage>
</organism>
<evidence type="ECO:0000256" key="1">
    <source>
        <dbReference type="ARBA" id="ARBA00004173"/>
    </source>
</evidence>
<dbReference type="Pfam" id="PF10780">
    <property type="entry name" value="MRP_L53"/>
    <property type="match status" value="1"/>
</dbReference>
<dbReference type="GO" id="GO:0005762">
    <property type="term" value="C:mitochondrial large ribosomal subunit"/>
    <property type="evidence" value="ECO:0007669"/>
    <property type="project" value="TreeGrafter"/>
</dbReference>
<keyword evidence="4 9" id="KW-0689">Ribosomal protein</keyword>
<evidence type="ECO:0000313" key="9">
    <source>
        <dbReference type="EMBL" id="JAV12410.1"/>
    </source>
</evidence>
<comment type="similarity">
    <text evidence="2">Belongs to the mitochondrion-specific ribosomal protein mL53 family.</text>
</comment>
<name>A0A1L8E107_9DIPT</name>
<dbReference type="PANTHER" id="PTHR33618:SF1">
    <property type="entry name" value="LARGE RIBOSOMAL SUBUNIT PROTEIN ML53"/>
    <property type="match status" value="1"/>
</dbReference>
<sequence>MFRSGTITRSGGLFSAIAKQSKLINIKPVNRVTFTFDPFSKNSTELRRFIFQYSIERVKATNINCKYRTNIVCDGSPPQVIFDLIKPSGEKEKLTVLCENLTCLEILQLTNKHIGQYVVVPEEVTKVPLTKSAKAVQKQGKKR</sequence>
<dbReference type="EMBL" id="GFDF01001674">
    <property type="protein sequence ID" value="JAV12410.1"/>
    <property type="molecule type" value="Transcribed_RNA"/>
</dbReference>